<keyword evidence="2" id="KW-1185">Reference proteome</keyword>
<dbReference type="InterPro" id="IPR006311">
    <property type="entry name" value="TAT_signal"/>
</dbReference>
<name>A0A517ZPF6_9PLAN</name>
<evidence type="ECO:0008006" key="3">
    <source>
        <dbReference type="Google" id="ProtNLM"/>
    </source>
</evidence>
<dbReference type="RefSeq" id="WP_145376736.1">
    <property type="nucleotide sequence ID" value="NZ_CP036276.1"/>
</dbReference>
<dbReference type="Proteomes" id="UP000319383">
    <property type="component" value="Chromosome"/>
</dbReference>
<organism evidence="1 2">
    <name type="scientific">Symmachiella dynata</name>
    <dbReference type="NCBI Taxonomy" id="2527995"/>
    <lineage>
        <taxon>Bacteria</taxon>
        <taxon>Pseudomonadati</taxon>
        <taxon>Planctomycetota</taxon>
        <taxon>Planctomycetia</taxon>
        <taxon>Planctomycetales</taxon>
        <taxon>Planctomycetaceae</taxon>
        <taxon>Symmachiella</taxon>
    </lineage>
</organism>
<accession>A0A517ZPF6</accession>
<dbReference type="AlphaFoldDB" id="A0A517ZPF6"/>
<dbReference type="KEGG" id="sdyn:Mal52_28470"/>
<evidence type="ECO:0000313" key="2">
    <source>
        <dbReference type="Proteomes" id="UP000319383"/>
    </source>
</evidence>
<reference evidence="1 2" key="1">
    <citation type="submission" date="2019-02" db="EMBL/GenBank/DDBJ databases">
        <title>Deep-cultivation of Planctomycetes and their phenomic and genomic characterization uncovers novel biology.</title>
        <authorList>
            <person name="Wiegand S."/>
            <person name="Jogler M."/>
            <person name="Boedeker C."/>
            <person name="Pinto D."/>
            <person name="Vollmers J."/>
            <person name="Rivas-Marin E."/>
            <person name="Kohn T."/>
            <person name="Peeters S.H."/>
            <person name="Heuer A."/>
            <person name="Rast P."/>
            <person name="Oberbeckmann S."/>
            <person name="Bunk B."/>
            <person name="Jeske O."/>
            <person name="Meyerdierks A."/>
            <person name="Storesund J.E."/>
            <person name="Kallscheuer N."/>
            <person name="Luecker S."/>
            <person name="Lage O.M."/>
            <person name="Pohl T."/>
            <person name="Merkel B.J."/>
            <person name="Hornburger P."/>
            <person name="Mueller R.-W."/>
            <person name="Bruemmer F."/>
            <person name="Labrenz M."/>
            <person name="Spormann A.M."/>
            <person name="Op den Camp H."/>
            <person name="Overmann J."/>
            <person name="Amann R."/>
            <person name="Jetten M.S.M."/>
            <person name="Mascher T."/>
            <person name="Medema M.H."/>
            <person name="Devos D.P."/>
            <person name="Kaster A.-K."/>
            <person name="Ovreas L."/>
            <person name="Rohde M."/>
            <person name="Galperin M.Y."/>
            <person name="Jogler C."/>
        </authorList>
    </citation>
    <scope>NUCLEOTIDE SEQUENCE [LARGE SCALE GENOMIC DNA]</scope>
    <source>
        <strain evidence="1 2">Mal52</strain>
    </source>
</reference>
<dbReference type="EMBL" id="CP036276">
    <property type="protein sequence ID" value="QDU44366.1"/>
    <property type="molecule type" value="Genomic_DNA"/>
</dbReference>
<proteinExistence type="predicted"/>
<evidence type="ECO:0000313" key="1">
    <source>
        <dbReference type="EMBL" id="QDU44366.1"/>
    </source>
</evidence>
<protein>
    <recommendedName>
        <fullName evidence="3">Neutral/alkaline non-lysosomal ceramidase</fullName>
    </recommendedName>
</protein>
<dbReference type="PROSITE" id="PS51318">
    <property type="entry name" value="TAT"/>
    <property type="match status" value="1"/>
</dbReference>
<sequence length="467" mass="51181">MPASDRRQFLQTSLGAVTALPLFSGMEALLAAESTEQSGKMTIAPFRFDVTPPMGHSLCGGWIKPVEAVDDSLEAIGFVLTGAGKPIVLCAVDWTGLLNDAHVQWRTALAEAAGTTPERVAVQCVHQHNAPFACLDAEKLILEQGDLPHIVELDYFEDCLKRGRGAIKEALKNARPVTHVAHGQAKVEKVASNRRVFRDENGKVKAMRGSSCTNEALRALPEGLIDPWLKTVAFYDGDEKVVSCHYYATHPMSYYGDGRVSSDFAGLARKKRQAEQPECTHIYFTGCAGNIAAGKYNDGSHEARPILTERMYDGIVKSEESLKPQPIQQASWHTQDILPTPRASLSQEDLVAEISNRDNAVVGRNRPSYMLTWLRRVEKQIPIVLSSLHVNDIALLHLPAECFIEYQLHAQSLAPNRFVATAAYGDGGPWYIPTAAEYPNGGYEVGVAFCEPGVDELLRGNSEKLLS</sequence>
<gene>
    <name evidence="1" type="ORF">Mal52_28470</name>
</gene>